<keyword evidence="1" id="KW-0812">Transmembrane</keyword>
<evidence type="ECO:0000313" key="3">
    <source>
        <dbReference type="Proteomes" id="UP001523216"/>
    </source>
</evidence>
<name>A0ABT0XV14_9ACTN</name>
<comment type="caution">
    <text evidence="2">The sequence shown here is derived from an EMBL/GenBank/DDBJ whole genome shotgun (WGS) entry which is preliminary data.</text>
</comment>
<keyword evidence="1" id="KW-1133">Transmembrane helix</keyword>
<reference evidence="2 3" key="1">
    <citation type="submission" date="2022-06" db="EMBL/GenBank/DDBJ databases">
        <title>Actinoplanes abujensis sp. nov., isolated from Nigerian arid soil.</title>
        <authorList>
            <person name="Ding P."/>
        </authorList>
    </citation>
    <scope>NUCLEOTIDE SEQUENCE [LARGE SCALE GENOMIC DNA]</scope>
    <source>
        <strain evidence="3">TRM88002</strain>
    </source>
</reference>
<keyword evidence="1" id="KW-0472">Membrane</keyword>
<proteinExistence type="predicted"/>
<keyword evidence="3" id="KW-1185">Reference proteome</keyword>
<dbReference type="PANTHER" id="PTHR43683">
    <property type="entry name" value="MULTIDRUG EFFLUX PROTEIN YFMO"/>
    <property type="match status" value="1"/>
</dbReference>
<organism evidence="2 3">
    <name type="scientific">Paractinoplanes hotanensis</name>
    <dbReference type="NCBI Taxonomy" id="2906497"/>
    <lineage>
        <taxon>Bacteria</taxon>
        <taxon>Bacillati</taxon>
        <taxon>Actinomycetota</taxon>
        <taxon>Actinomycetes</taxon>
        <taxon>Micromonosporales</taxon>
        <taxon>Micromonosporaceae</taxon>
        <taxon>Paractinoplanes</taxon>
    </lineage>
</organism>
<accession>A0ABT0XV14</accession>
<dbReference type="PANTHER" id="PTHR43683:SF1">
    <property type="entry name" value="MULTIDRUG EFFLUX PROTEIN YFMO"/>
    <property type="match status" value="1"/>
</dbReference>
<feature type="transmembrane region" description="Helical" evidence="1">
    <location>
        <begin position="41"/>
        <end position="60"/>
    </location>
</feature>
<evidence type="ECO:0000313" key="2">
    <source>
        <dbReference type="EMBL" id="MCM4077594.1"/>
    </source>
</evidence>
<dbReference type="EMBL" id="JAMQOL010000010">
    <property type="protein sequence ID" value="MCM4077594.1"/>
    <property type="molecule type" value="Genomic_DNA"/>
</dbReference>
<dbReference type="Proteomes" id="UP001523216">
    <property type="component" value="Unassembled WGS sequence"/>
</dbReference>
<sequence length="105" mass="10879">MFAALAGLSGSIGGIVGFRAGWGLGNALFIAKMVDRWNIHVPFVAGAVAVLLGVLVLATSHRTLTEADRRLASGAPAVEGEVADEFGGAPDAIDAELQHERATRR</sequence>
<protein>
    <submittedName>
        <fullName evidence="2">Uncharacterized protein</fullName>
    </submittedName>
</protein>
<dbReference type="RefSeq" id="WP_251797462.1">
    <property type="nucleotide sequence ID" value="NZ_JAMQOL010000010.1"/>
</dbReference>
<dbReference type="InterPro" id="IPR053200">
    <property type="entry name" value="YfmO-like"/>
</dbReference>
<evidence type="ECO:0000256" key="1">
    <source>
        <dbReference type="SAM" id="Phobius"/>
    </source>
</evidence>
<gene>
    <name evidence="2" type="ORF">LXN57_08460</name>
</gene>